<dbReference type="SUPFAM" id="SSF52540">
    <property type="entry name" value="P-loop containing nucleoside triphosphate hydrolases"/>
    <property type="match status" value="1"/>
</dbReference>
<feature type="region of interest" description="Disordered" evidence="3">
    <location>
        <begin position="418"/>
        <end position="471"/>
    </location>
</feature>
<protein>
    <submittedName>
        <fullName evidence="4">Uncharacterized protein</fullName>
    </submittedName>
</protein>
<keyword evidence="2" id="KW-0342">GTP-binding</keyword>
<accession>A0A177WF12</accession>
<dbReference type="STRING" id="403673.A0A177WF12"/>
<dbReference type="AlphaFoldDB" id="A0A177WF12"/>
<organism evidence="4 5">
    <name type="scientific">Batrachochytrium dendrobatidis (strain JEL423)</name>
    <dbReference type="NCBI Taxonomy" id="403673"/>
    <lineage>
        <taxon>Eukaryota</taxon>
        <taxon>Fungi</taxon>
        <taxon>Fungi incertae sedis</taxon>
        <taxon>Chytridiomycota</taxon>
        <taxon>Chytridiomycota incertae sedis</taxon>
        <taxon>Chytridiomycetes</taxon>
        <taxon>Rhizophydiales</taxon>
        <taxon>Rhizophydiales incertae sedis</taxon>
        <taxon>Batrachochytrium</taxon>
    </lineage>
</organism>
<dbReference type="PANTHER" id="PTHR24070">
    <property type="entry name" value="RAS, DI-RAS, AND RHEB FAMILY MEMBERS OF SMALL GTPASE SUPERFAMILY"/>
    <property type="match status" value="1"/>
</dbReference>
<dbReference type="OrthoDB" id="265044at2759"/>
<dbReference type="InterPro" id="IPR020849">
    <property type="entry name" value="Small_GTPase_Ras-type"/>
</dbReference>
<dbReference type="VEuPathDB" id="FungiDB:BDEG_22326"/>
<feature type="compositionally biased region" description="Low complexity" evidence="3">
    <location>
        <begin position="362"/>
        <end position="371"/>
    </location>
</feature>
<evidence type="ECO:0000256" key="2">
    <source>
        <dbReference type="ARBA" id="ARBA00023134"/>
    </source>
</evidence>
<feature type="region of interest" description="Disordered" evidence="3">
    <location>
        <begin position="351"/>
        <end position="371"/>
    </location>
</feature>
<dbReference type="GO" id="GO:0016020">
    <property type="term" value="C:membrane"/>
    <property type="evidence" value="ECO:0007669"/>
    <property type="project" value="InterPro"/>
</dbReference>
<evidence type="ECO:0000256" key="1">
    <source>
        <dbReference type="ARBA" id="ARBA00022741"/>
    </source>
</evidence>
<proteinExistence type="predicted"/>
<dbReference type="Gene3D" id="3.40.50.300">
    <property type="entry name" value="P-loop containing nucleotide triphosphate hydrolases"/>
    <property type="match status" value="1"/>
</dbReference>
<evidence type="ECO:0000256" key="3">
    <source>
        <dbReference type="SAM" id="MobiDB-lite"/>
    </source>
</evidence>
<reference evidence="4 5" key="2">
    <citation type="submission" date="2016-05" db="EMBL/GenBank/DDBJ databases">
        <title>Lineage-specific infection strategies underlie the spectrum of fungal disease in amphibians.</title>
        <authorList>
            <person name="Cuomo C.A."/>
            <person name="Farrer R.A."/>
            <person name="James T."/>
            <person name="Longcore J."/>
            <person name="Birren B."/>
        </authorList>
    </citation>
    <scope>NUCLEOTIDE SEQUENCE [LARGE SCALE GENOMIC DNA]</scope>
    <source>
        <strain evidence="4 5">JEL423</strain>
    </source>
</reference>
<dbReference type="InterPro" id="IPR027417">
    <property type="entry name" value="P-loop_NTPase"/>
</dbReference>
<dbReference type="InterPro" id="IPR001806">
    <property type="entry name" value="Small_GTPase"/>
</dbReference>
<evidence type="ECO:0000313" key="4">
    <source>
        <dbReference type="EMBL" id="OAJ38386.1"/>
    </source>
</evidence>
<dbReference type="PROSITE" id="PS51421">
    <property type="entry name" value="RAS"/>
    <property type="match status" value="1"/>
</dbReference>
<dbReference type="Pfam" id="PF00071">
    <property type="entry name" value="Ras"/>
    <property type="match status" value="1"/>
</dbReference>
<dbReference type="EMBL" id="DS022301">
    <property type="protein sequence ID" value="OAJ38386.1"/>
    <property type="molecule type" value="Genomic_DNA"/>
</dbReference>
<feature type="region of interest" description="Disordered" evidence="3">
    <location>
        <begin position="76"/>
        <end position="96"/>
    </location>
</feature>
<dbReference type="PROSITE" id="PS51419">
    <property type="entry name" value="RAB"/>
    <property type="match status" value="1"/>
</dbReference>
<dbReference type="GO" id="GO:0003924">
    <property type="term" value="F:GTPase activity"/>
    <property type="evidence" value="ECO:0007669"/>
    <property type="project" value="InterPro"/>
</dbReference>
<keyword evidence="1" id="KW-0547">Nucleotide-binding</keyword>
<evidence type="ECO:0000313" key="5">
    <source>
        <dbReference type="Proteomes" id="UP000077115"/>
    </source>
</evidence>
<sequence>MLLTEAGNLTHLNVLVLGPPHTGKTTLCNTLLRGALVDQPKVINSQSNPSFQHRGLYLGPYIPTIEESTTFQFIVNPATSPQPSQPTTTTSPVANTDIIPSAPHRITITLIDLGGHPLYYALWPSVIAAADAFMLTYDVGDKQSLQSLWKYYRLIVETKSANMSMARPDEIPMLLVGSMVDTVTSTATDSTSNGNIDGLEFNTSGFSGKKRPRQVSPQMGQMFADILRIPHDQTTSKAPHSIAYCFRKLVAEAQRKAAGLLIASLVMSPSTSDANTRSDSGTSSNIIHTNSNIKAHNNAIANPQYRSAYVLEFAAKFRSEHKQMKAGAKRDANEDDSKSVFVNNAMALSPSNTSADGIPNVSTGSTSTDSTDSIALPVTTLKTTLPSSAASPTATTIRFSFTSKLTFRSSVERVKGAVDRMSNPLKGGSRHGRKASATSPSEMNTPQPLSTITIPPPPVPKRPSNLVQKLPHSPTDCSNISIFDCSNSTPTDSTLAILPAAPDSLVSSSSGFKSNHNLMVQTHNVGRIAHRDGVLDTSAEALSSAPTIASIYSPTSPSFAADTSLTTSVFGEDRPEVLAILSPTTYVPVQDKLLSPAFGSIRHRRDVAREMLHRASTVSHSTNQRDEVAYEYPQKPLPSAPRREFTINHKSLCGLINEESRYADGSTVQSSATGNPSQHSTVSADTLNGDTSSTSSMGISQNSSRIKYGGAWTVSGEQVMLPSRVNSLSYVQSDCDSKVSETHDIGGACEDNNDDGATVVNTAESMISLDDKHQVPLIQAPSRKYTYLHLDNCIANSSPNRLLLKSAHSLTTHKSDLSLARRRIQGLLDELELVDFQDANMPSDLRDINFEDPELAVIRNLDSIRRVASEDTVVNTPSMFKPDCDGDVSPNASAYVRNKELGKFDCLENVSSKSDTATSKHITPVVRTAHTPSESRTKMLSSFLHDLEAEYSFLAPPGVI</sequence>
<dbReference type="GO" id="GO:0007165">
    <property type="term" value="P:signal transduction"/>
    <property type="evidence" value="ECO:0007669"/>
    <property type="project" value="InterPro"/>
</dbReference>
<feature type="compositionally biased region" description="Polar residues" evidence="3">
    <location>
        <begin position="666"/>
        <end position="700"/>
    </location>
</feature>
<dbReference type="Proteomes" id="UP000077115">
    <property type="component" value="Unassembled WGS sequence"/>
</dbReference>
<feature type="compositionally biased region" description="Low complexity" evidence="3">
    <location>
        <begin position="77"/>
        <end position="92"/>
    </location>
</feature>
<name>A0A177WF12_BATDL</name>
<dbReference type="GO" id="GO:0005525">
    <property type="term" value="F:GTP binding"/>
    <property type="evidence" value="ECO:0007669"/>
    <property type="project" value="UniProtKB-KW"/>
</dbReference>
<gene>
    <name evidence="4" type="ORF">BDEG_22326</name>
</gene>
<reference evidence="4 5" key="1">
    <citation type="submission" date="2006-10" db="EMBL/GenBank/DDBJ databases">
        <title>The Genome Sequence of Batrachochytrium dendrobatidis JEL423.</title>
        <authorList>
            <consortium name="The Broad Institute Genome Sequencing Platform"/>
            <person name="Birren B."/>
            <person name="Lander E."/>
            <person name="Galagan J."/>
            <person name="Cuomo C."/>
            <person name="Devon K."/>
            <person name="Jaffe D."/>
            <person name="Butler J."/>
            <person name="Alvarez P."/>
            <person name="Gnerre S."/>
            <person name="Grabherr M."/>
            <person name="Kleber M."/>
            <person name="Mauceli E."/>
            <person name="Brockman W."/>
            <person name="Young S."/>
            <person name="LaButti K."/>
            <person name="Sykes S."/>
            <person name="DeCaprio D."/>
            <person name="Crawford M."/>
            <person name="Koehrsen M."/>
            <person name="Engels R."/>
            <person name="Montgomery P."/>
            <person name="Pearson M."/>
            <person name="Howarth C."/>
            <person name="Larson L."/>
            <person name="White J."/>
            <person name="O'Leary S."/>
            <person name="Kodira C."/>
            <person name="Zeng Q."/>
            <person name="Yandava C."/>
            <person name="Alvarado L."/>
            <person name="Longcore J."/>
            <person name="James T."/>
        </authorList>
    </citation>
    <scope>NUCLEOTIDE SEQUENCE [LARGE SCALE GENOMIC DNA]</scope>
    <source>
        <strain evidence="4 5">JEL423</strain>
    </source>
</reference>
<feature type="region of interest" description="Disordered" evidence="3">
    <location>
        <begin position="664"/>
        <end position="700"/>
    </location>
</feature>